<dbReference type="EMBL" id="GL732679">
    <property type="protein sequence ID" value="EFX67349.1"/>
    <property type="molecule type" value="Genomic_DNA"/>
</dbReference>
<feature type="compositionally biased region" description="Low complexity" evidence="1">
    <location>
        <begin position="1"/>
        <end position="14"/>
    </location>
</feature>
<gene>
    <name evidence="2" type="ORF">DAPPUDRAFT_331101</name>
</gene>
<dbReference type="AlphaFoldDB" id="E9HLH5"/>
<accession>E9HLH5</accession>
<proteinExistence type="predicted"/>
<organism evidence="2 3">
    <name type="scientific">Daphnia pulex</name>
    <name type="common">Water flea</name>
    <dbReference type="NCBI Taxonomy" id="6669"/>
    <lineage>
        <taxon>Eukaryota</taxon>
        <taxon>Metazoa</taxon>
        <taxon>Ecdysozoa</taxon>
        <taxon>Arthropoda</taxon>
        <taxon>Crustacea</taxon>
        <taxon>Branchiopoda</taxon>
        <taxon>Diplostraca</taxon>
        <taxon>Cladocera</taxon>
        <taxon>Anomopoda</taxon>
        <taxon>Daphniidae</taxon>
        <taxon>Daphnia</taxon>
    </lineage>
</organism>
<dbReference type="HOGENOM" id="CLU_2796541_0_0_1"/>
<feature type="region of interest" description="Disordered" evidence="1">
    <location>
        <begin position="1"/>
        <end position="34"/>
    </location>
</feature>
<protein>
    <submittedName>
        <fullName evidence="2">Uncharacterized protein</fullName>
    </submittedName>
</protein>
<keyword evidence="3" id="KW-1185">Reference proteome</keyword>
<dbReference type="InParanoid" id="E9HLH5"/>
<evidence type="ECO:0000256" key="1">
    <source>
        <dbReference type="SAM" id="MobiDB-lite"/>
    </source>
</evidence>
<dbReference type="Proteomes" id="UP000000305">
    <property type="component" value="Unassembled WGS sequence"/>
</dbReference>
<evidence type="ECO:0000313" key="2">
    <source>
        <dbReference type="EMBL" id="EFX67349.1"/>
    </source>
</evidence>
<reference evidence="2 3" key="1">
    <citation type="journal article" date="2011" name="Science">
        <title>The ecoresponsive genome of Daphnia pulex.</title>
        <authorList>
            <person name="Colbourne J.K."/>
            <person name="Pfrender M.E."/>
            <person name="Gilbert D."/>
            <person name="Thomas W.K."/>
            <person name="Tucker A."/>
            <person name="Oakley T.H."/>
            <person name="Tokishita S."/>
            <person name="Aerts A."/>
            <person name="Arnold G.J."/>
            <person name="Basu M.K."/>
            <person name="Bauer D.J."/>
            <person name="Caceres C.E."/>
            <person name="Carmel L."/>
            <person name="Casola C."/>
            <person name="Choi J.H."/>
            <person name="Detter J.C."/>
            <person name="Dong Q."/>
            <person name="Dusheyko S."/>
            <person name="Eads B.D."/>
            <person name="Frohlich T."/>
            <person name="Geiler-Samerotte K.A."/>
            <person name="Gerlach D."/>
            <person name="Hatcher P."/>
            <person name="Jogdeo S."/>
            <person name="Krijgsveld J."/>
            <person name="Kriventseva E.V."/>
            <person name="Kultz D."/>
            <person name="Laforsch C."/>
            <person name="Lindquist E."/>
            <person name="Lopez J."/>
            <person name="Manak J.R."/>
            <person name="Muller J."/>
            <person name="Pangilinan J."/>
            <person name="Patwardhan R.P."/>
            <person name="Pitluck S."/>
            <person name="Pritham E.J."/>
            <person name="Rechtsteiner A."/>
            <person name="Rho M."/>
            <person name="Rogozin I.B."/>
            <person name="Sakarya O."/>
            <person name="Salamov A."/>
            <person name="Schaack S."/>
            <person name="Shapiro H."/>
            <person name="Shiga Y."/>
            <person name="Skalitzky C."/>
            <person name="Smith Z."/>
            <person name="Souvorov A."/>
            <person name="Sung W."/>
            <person name="Tang Z."/>
            <person name="Tsuchiya D."/>
            <person name="Tu H."/>
            <person name="Vos H."/>
            <person name="Wang M."/>
            <person name="Wolf Y.I."/>
            <person name="Yamagata H."/>
            <person name="Yamada T."/>
            <person name="Ye Y."/>
            <person name="Shaw J.R."/>
            <person name="Andrews J."/>
            <person name="Crease T.J."/>
            <person name="Tang H."/>
            <person name="Lucas S.M."/>
            <person name="Robertson H.M."/>
            <person name="Bork P."/>
            <person name="Koonin E.V."/>
            <person name="Zdobnov E.M."/>
            <person name="Grigoriev I.V."/>
            <person name="Lynch M."/>
            <person name="Boore J.L."/>
        </authorList>
    </citation>
    <scope>NUCLEOTIDE SEQUENCE [LARGE SCALE GENOMIC DNA]</scope>
</reference>
<evidence type="ECO:0000313" key="3">
    <source>
        <dbReference type="Proteomes" id="UP000000305"/>
    </source>
</evidence>
<name>E9HLH5_DAPPU</name>
<sequence>MLLTSTSARSSLSRKPTRLSVLIEEDKGERSSQKALTSPLLMKFGLYEDVDTVSLSNEDVNLDIYDED</sequence>
<dbReference type="KEGG" id="dpx:DAPPUDRAFT_331101"/>